<name>D4MMZ4_9FIRM</name>
<dbReference type="PATRIC" id="fig|717961.3.peg.2422"/>
<evidence type="ECO:0000313" key="1">
    <source>
        <dbReference type="EMBL" id="CBL35127.1"/>
    </source>
</evidence>
<reference evidence="1 2" key="1">
    <citation type="submission" date="2010-03" db="EMBL/GenBank/DDBJ databases">
        <title>The genome sequence of Eubacterium siraeum V10Sc8a.</title>
        <authorList>
            <consortium name="metaHIT consortium -- http://www.metahit.eu/"/>
            <person name="Pajon A."/>
            <person name="Turner K."/>
            <person name="Parkhill J."/>
            <person name="Duncan S."/>
            <person name="Flint H."/>
        </authorList>
    </citation>
    <scope>NUCLEOTIDE SEQUENCE [LARGE SCALE GENOMIC DNA]</scope>
    <source>
        <strain evidence="1 2">V10Sc8a</strain>
    </source>
</reference>
<accession>D4MMZ4</accession>
<dbReference type="KEGG" id="esr:ES1_22900"/>
<proteinExistence type="predicted"/>
<dbReference type="BioCyc" id="ESIR717961:G136L-1912-MONOMER"/>
<protein>
    <submittedName>
        <fullName evidence="1">Uncharacterized protein</fullName>
    </submittedName>
</protein>
<evidence type="ECO:0000313" key="2">
    <source>
        <dbReference type="Proteomes" id="UP000007050"/>
    </source>
</evidence>
<dbReference type="HOGENOM" id="CLU_3118001_0_0_9"/>
<organism evidence="1 2">
    <name type="scientific">[Eubacterium] siraeum V10Sc8a</name>
    <dbReference type="NCBI Taxonomy" id="717961"/>
    <lineage>
        <taxon>Bacteria</taxon>
        <taxon>Bacillati</taxon>
        <taxon>Bacillota</taxon>
        <taxon>Clostridia</taxon>
        <taxon>Eubacteriales</taxon>
        <taxon>Oscillospiraceae</taxon>
        <taxon>Oscillospiraceae incertae sedis</taxon>
    </lineage>
</organism>
<dbReference type="EMBL" id="FP929059">
    <property type="protein sequence ID" value="CBL35127.1"/>
    <property type="molecule type" value="Genomic_DNA"/>
</dbReference>
<sequence length="50" mass="5802">MKLVLDLEQFGVIKKNNIDELLAFATEKKADRFTAYLLDQKTLYLNKTVP</sequence>
<gene>
    <name evidence="1" type="ORF">ES1_22900</name>
</gene>
<dbReference type="AlphaFoldDB" id="D4MMZ4"/>
<dbReference type="Proteomes" id="UP000007050">
    <property type="component" value="Chromosome"/>
</dbReference>
<reference evidence="1 2" key="2">
    <citation type="submission" date="2010-03" db="EMBL/GenBank/DDBJ databases">
        <authorList>
            <person name="Pajon A."/>
        </authorList>
    </citation>
    <scope>NUCLEOTIDE SEQUENCE [LARGE SCALE GENOMIC DNA]</scope>
    <source>
        <strain evidence="1 2">V10Sc8a</strain>
    </source>
</reference>